<evidence type="ECO:0000256" key="3">
    <source>
        <dbReference type="ARBA" id="ARBA00043812"/>
    </source>
</evidence>
<dbReference type="RefSeq" id="WP_191761921.1">
    <property type="nucleotide sequence ID" value="NZ_VJXY01000073.1"/>
</dbReference>
<dbReference type="EC" id="1.1.1.381" evidence="5"/>
<evidence type="ECO:0000256" key="1">
    <source>
        <dbReference type="ARBA" id="ARBA00006484"/>
    </source>
</evidence>
<evidence type="ECO:0000256" key="6">
    <source>
        <dbReference type="ARBA" id="ARBA00044065"/>
    </source>
</evidence>
<dbReference type="InterPro" id="IPR020904">
    <property type="entry name" value="Sc_DH/Rdtase_CS"/>
</dbReference>
<comment type="catalytic activity">
    <reaction evidence="3">
        <text>L-allo-threonine + NADP(+) = aminoacetone + CO2 + NADPH</text>
        <dbReference type="Rhea" id="RHEA:43524"/>
        <dbReference type="ChEBI" id="CHEBI:16526"/>
        <dbReference type="ChEBI" id="CHEBI:57783"/>
        <dbReference type="ChEBI" id="CHEBI:58320"/>
        <dbReference type="ChEBI" id="CHEBI:58349"/>
        <dbReference type="ChEBI" id="CHEBI:58585"/>
        <dbReference type="EC" id="1.1.1.381"/>
    </reaction>
</comment>
<comment type="catalytic activity">
    <reaction evidence="10">
        <text>3-hydroxypropanoate + NADP(+) = 3-oxopropanoate + NADPH + H(+)</text>
        <dbReference type="Rhea" id="RHEA:26438"/>
        <dbReference type="ChEBI" id="CHEBI:15378"/>
        <dbReference type="ChEBI" id="CHEBI:16510"/>
        <dbReference type="ChEBI" id="CHEBI:33190"/>
        <dbReference type="ChEBI" id="CHEBI:57783"/>
        <dbReference type="ChEBI" id="CHEBI:58349"/>
        <dbReference type="EC" id="1.1.1.298"/>
    </reaction>
</comment>
<evidence type="ECO:0000256" key="2">
    <source>
        <dbReference type="ARBA" id="ARBA00023002"/>
    </source>
</evidence>
<comment type="caution">
    <text evidence="13">The sequence shown here is derived from an EMBL/GenBank/DDBJ whole genome shotgun (WGS) entry which is preliminary data.</text>
</comment>
<dbReference type="PANTHER" id="PTHR43086:SF3">
    <property type="entry name" value="NADP-DEPENDENT 3-HYDROXY ACID DEHYDROGENASE YDFG"/>
    <property type="match status" value="1"/>
</dbReference>
<dbReference type="Pfam" id="PF00106">
    <property type="entry name" value="adh_short"/>
    <property type="match status" value="1"/>
</dbReference>
<dbReference type="SMART" id="SM00822">
    <property type="entry name" value="PKS_KR"/>
    <property type="match status" value="1"/>
</dbReference>
<dbReference type="PROSITE" id="PS00061">
    <property type="entry name" value="ADH_SHORT"/>
    <property type="match status" value="1"/>
</dbReference>
<evidence type="ECO:0000256" key="11">
    <source>
        <dbReference type="RuleBase" id="RU000363"/>
    </source>
</evidence>
<dbReference type="EC" id="1.1.1.298" evidence="4"/>
<protein>
    <recommendedName>
        <fullName evidence="6">NADP-dependent 3-hydroxy acid dehydrogenase YdfG</fullName>
        <ecNumber evidence="4">1.1.1.298</ecNumber>
        <ecNumber evidence="5">1.1.1.381</ecNumber>
    </recommendedName>
    <alternativeName>
        <fullName evidence="8">L-allo-threonine dehydrogenase</fullName>
    </alternativeName>
    <alternativeName>
        <fullName evidence="7">Malonic semialdehyde reductase</fullName>
    </alternativeName>
</protein>
<dbReference type="FunFam" id="3.40.50.720:FF:000047">
    <property type="entry name" value="NADP-dependent L-serine/L-allo-threonine dehydrogenase"/>
    <property type="match status" value="1"/>
</dbReference>
<dbReference type="GO" id="GO:0035527">
    <property type="term" value="F:3-hydroxypropionate dehydrogenase (NADP+) activity"/>
    <property type="evidence" value="ECO:0007669"/>
    <property type="project" value="UniProtKB-EC"/>
</dbReference>
<proteinExistence type="inferred from homology"/>
<evidence type="ECO:0000313" key="14">
    <source>
        <dbReference type="Proteomes" id="UP001165986"/>
    </source>
</evidence>
<dbReference type="Gene3D" id="3.40.50.720">
    <property type="entry name" value="NAD(P)-binding Rossmann-like Domain"/>
    <property type="match status" value="1"/>
</dbReference>
<sequence>MTILSGRAWITGASSGIGAATAKILAKNGAKVVLSARRTEQLELLSQEIERAGGQCVIKALDVTDREAVAQLGDELETMGGVDILINNAGLMPLSPMLEGRVDEWERMIDVNIKGLLYVIHAVLPGMAKRKHGHIVNIGSVAGRFAFKGAAVYCGTKFAVRAISDSLRREAIEYGVRVTDIEPGAVATELADSIKHEATKEAVTGQGGFYAPDANILQAEDIASAILYVLSQPDRVNVGELLIRPRIQEL</sequence>
<dbReference type="PANTHER" id="PTHR43086">
    <property type="entry name" value="VERY-LONG-CHAIN 3-OXOOACYL-COA REDUCTASE"/>
    <property type="match status" value="1"/>
</dbReference>
<evidence type="ECO:0000313" key="13">
    <source>
        <dbReference type="EMBL" id="MBD6620607.1"/>
    </source>
</evidence>
<evidence type="ECO:0000259" key="12">
    <source>
        <dbReference type="SMART" id="SM00822"/>
    </source>
</evidence>
<dbReference type="EMBL" id="VJXY01000073">
    <property type="protein sequence ID" value="MBD6620607.1"/>
    <property type="molecule type" value="Genomic_DNA"/>
</dbReference>
<dbReference type="PRINTS" id="PR00080">
    <property type="entry name" value="SDRFAMILY"/>
</dbReference>
<gene>
    <name evidence="13" type="ORF">FNW02_33775</name>
</gene>
<comment type="similarity">
    <text evidence="1 11">Belongs to the short-chain dehydrogenases/reductases (SDR) family.</text>
</comment>
<evidence type="ECO:0000256" key="4">
    <source>
        <dbReference type="ARBA" id="ARBA00044050"/>
    </source>
</evidence>
<reference evidence="13" key="1">
    <citation type="submission" date="2019-07" db="EMBL/GenBank/DDBJ databases">
        <title>Toxilogical consequences of a new and cryptic species of cyanobacteria (Komarekiella delphini-convector) recovered from the epidermis of a bottlenose dolphin and 1500 ft. in the air.</title>
        <authorList>
            <person name="Brown A.O."/>
            <person name="Dvorak P."/>
            <person name="Villanueva C.D."/>
            <person name="Foss A.J."/>
            <person name="Garvey A.D."/>
            <person name="Gibson Q.A."/>
            <person name="Johansen J.R."/>
            <person name="Casamatta D.A."/>
        </authorList>
    </citation>
    <scope>NUCLEOTIDE SEQUENCE</scope>
    <source>
        <strain evidence="13">SJRDD-AB1</strain>
    </source>
</reference>
<accession>A0AA40VUU8</accession>
<dbReference type="SUPFAM" id="SSF51735">
    <property type="entry name" value="NAD(P)-binding Rossmann-fold domains"/>
    <property type="match status" value="1"/>
</dbReference>
<dbReference type="GO" id="GO:0030497">
    <property type="term" value="P:fatty acid elongation"/>
    <property type="evidence" value="ECO:0007669"/>
    <property type="project" value="TreeGrafter"/>
</dbReference>
<feature type="domain" description="Ketoreductase" evidence="12">
    <location>
        <begin position="6"/>
        <end position="184"/>
    </location>
</feature>
<evidence type="ECO:0000256" key="7">
    <source>
        <dbReference type="ARBA" id="ARBA00044271"/>
    </source>
</evidence>
<evidence type="ECO:0000256" key="9">
    <source>
        <dbReference type="ARBA" id="ARBA00045650"/>
    </source>
</evidence>
<dbReference type="InterPro" id="IPR036291">
    <property type="entry name" value="NAD(P)-bd_dom_sf"/>
</dbReference>
<organism evidence="13 14">
    <name type="scientific">Komarekiella delphini-convector SJRDD-AB1</name>
    <dbReference type="NCBI Taxonomy" id="2593771"/>
    <lineage>
        <taxon>Bacteria</taxon>
        <taxon>Bacillati</taxon>
        <taxon>Cyanobacteriota</taxon>
        <taxon>Cyanophyceae</taxon>
        <taxon>Nostocales</taxon>
        <taxon>Nostocaceae</taxon>
        <taxon>Komarekiella</taxon>
        <taxon>Komarekiella delphini-convector</taxon>
    </lineage>
</organism>
<dbReference type="InterPro" id="IPR002347">
    <property type="entry name" value="SDR_fam"/>
</dbReference>
<dbReference type="AlphaFoldDB" id="A0AA40VUU8"/>
<evidence type="ECO:0000256" key="8">
    <source>
        <dbReference type="ARBA" id="ARBA00044349"/>
    </source>
</evidence>
<keyword evidence="14" id="KW-1185">Reference proteome</keyword>
<comment type="function">
    <text evidence="9">NADP-dependent dehydrogenase with broad substrate specificity acting on 3-hydroxy acids. Catalyzes the NADP-dependent oxidation of L-allo-threonine to L-2-amino-3-keto-butyrate, which is spontaneously decarboxylated into aminoacetone. Also acts on D-threonine, L-serine, D-serine, D-3-hydroxyisobutyrate, L-3-hydroxyisobutyrate, D-glycerate and L-glycerate. Able to catalyze the reduction of the malonic semialdehyde to 3-hydroxypropionic acid. YdfG is apparently supplementing RutE, the presumed malonic semialdehyde reductase involved in pyrimidine degradation since both are able to detoxify malonic semialdehyde.</text>
</comment>
<dbReference type="InterPro" id="IPR057326">
    <property type="entry name" value="KR_dom"/>
</dbReference>
<evidence type="ECO:0000256" key="10">
    <source>
        <dbReference type="ARBA" id="ARBA00047274"/>
    </source>
</evidence>
<name>A0AA40VUU8_9NOST</name>
<dbReference type="PRINTS" id="PR00081">
    <property type="entry name" value="GDHRDH"/>
</dbReference>
<evidence type="ECO:0000256" key="5">
    <source>
        <dbReference type="ARBA" id="ARBA00044059"/>
    </source>
</evidence>
<dbReference type="Proteomes" id="UP001165986">
    <property type="component" value="Unassembled WGS sequence"/>
</dbReference>
<keyword evidence="2" id="KW-0560">Oxidoreductase</keyword>